<evidence type="ECO:0000256" key="6">
    <source>
        <dbReference type="ARBA" id="ARBA00048233"/>
    </source>
</evidence>
<dbReference type="GO" id="GO:0046872">
    <property type="term" value="F:metal ion binding"/>
    <property type="evidence" value="ECO:0007669"/>
    <property type="project" value="UniProtKB-KW"/>
</dbReference>
<dbReference type="InterPro" id="IPR008922">
    <property type="entry name" value="Di-copper_centre_dom_sf"/>
</dbReference>
<dbReference type="EC" id="1.14.18.1" evidence="2"/>
<comment type="catalytic activity">
    <reaction evidence="7">
        <text>L-tyrosine + O2 = L-dopaquinone + H2O</text>
        <dbReference type="Rhea" id="RHEA:18117"/>
        <dbReference type="ChEBI" id="CHEBI:15377"/>
        <dbReference type="ChEBI" id="CHEBI:15379"/>
        <dbReference type="ChEBI" id="CHEBI:57924"/>
        <dbReference type="ChEBI" id="CHEBI:58315"/>
        <dbReference type="EC" id="1.14.18.1"/>
    </reaction>
</comment>
<feature type="domain" description="Tyrosinase copper-binding" evidence="9">
    <location>
        <begin position="359"/>
        <end position="370"/>
    </location>
</feature>
<evidence type="ECO:0000259" key="9">
    <source>
        <dbReference type="PROSITE" id="PS00498"/>
    </source>
</evidence>
<dbReference type="InterPro" id="IPR002227">
    <property type="entry name" value="Tyrosinase_Cu-bd"/>
</dbReference>
<sequence>MSLESPVIITGRKDTGGTYPRLSIADLQKEPDQFLLFIVSFLIIQGRVANISTAAEPHHALVALQEAIDAASAPRDSPAMLYQSLGGIHGLPYQEWAGDPKAGKNTDYDANNLRDMNARPPRFGGYCNHGSVLFPTWHRPYVMAIEQSIGEIADRVAYKLEHSQKFQPQRWSDAAKRLRFPWWDWAAEDVATNGLPTVLSCGSISYNFTDDTGGVFVLTLENPLSFYPFKGLPPGFKNKPGRTASSWFGTWMRTVRYGPNDPQAPIDSDTDTLNQKLKAEAECIRHRTATLFALPRPDVKITGTRIFDEFSNHTTESNTKQDVYTGEPEIDSLEGVHDSMHDVLGGNGHMGDPDYAGFDPIFFLHHCNVDRLYALWEYVYPDDCFMDEESFTQNHGTYNLVYSEGVAPRTSLWPFRTDPDNYWTSDQARRFEENDYPKYYTYPPVRTVNGDVNVSAPASVEERELYREGLQTYYGLEKSLAKLPEGFSRQISSSGSRVGIANLYAIQDMARTVISIQTPEYAFDGPYSIQLHYTIRKTIFARQPESDCANCKKKRALGTLIHGIIIIPPRIIKEIRGIVKEPGSALPTSFADELKAESMQRF</sequence>
<accession>A0A8H5LR22</accession>
<dbReference type="PRINTS" id="PR00092">
    <property type="entry name" value="TYROSINASE"/>
</dbReference>
<comment type="catalytic activity">
    <reaction evidence="6">
        <text>2 L-dopa + O2 = 2 L-dopaquinone + 2 H2O</text>
        <dbReference type="Rhea" id="RHEA:34287"/>
        <dbReference type="ChEBI" id="CHEBI:15377"/>
        <dbReference type="ChEBI" id="CHEBI:15379"/>
        <dbReference type="ChEBI" id="CHEBI:57504"/>
        <dbReference type="ChEBI" id="CHEBI:57924"/>
        <dbReference type="EC" id="1.14.18.1"/>
    </reaction>
</comment>
<evidence type="ECO:0000256" key="2">
    <source>
        <dbReference type="ARBA" id="ARBA00011906"/>
    </source>
</evidence>
<evidence type="ECO:0000256" key="3">
    <source>
        <dbReference type="ARBA" id="ARBA00022723"/>
    </source>
</evidence>
<dbReference type="GO" id="GO:0042438">
    <property type="term" value="P:melanin biosynthetic process"/>
    <property type="evidence" value="ECO:0007669"/>
    <property type="project" value="UniProtKB-KW"/>
</dbReference>
<evidence type="ECO:0000259" key="8">
    <source>
        <dbReference type="PROSITE" id="PS00497"/>
    </source>
</evidence>
<dbReference type="InterPro" id="IPR050316">
    <property type="entry name" value="Tyrosinase/Hemocyanin"/>
</dbReference>
<dbReference type="GO" id="GO:0004503">
    <property type="term" value="F:tyrosinase activity"/>
    <property type="evidence" value="ECO:0007669"/>
    <property type="project" value="UniProtKB-EC"/>
</dbReference>
<evidence type="ECO:0000256" key="5">
    <source>
        <dbReference type="ARBA" id="ARBA00023101"/>
    </source>
</evidence>
<keyword evidence="11" id="KW-1185">Reference proteome</keyword>
<name>A0A8H5LR22_9AGAR</name>
<dbReference type="Pfam" id="PF00264">
    <property type="entry name" value="Tyrosinase"/>
    <property type="match status" value="1"/>
</dbReference>
<evidence type="ECO:0000256" key="1">
    <source>
        <dbReference type="ARBA" id="ARBA00009928"/>
    </source>
</evidence>
<evidence type="ECO:0000313" key="10">
    <source>
        <dbReference type="EMBL" id="KAF5366338.1"/>
    </source>
</evidence>
<dbReference type="EMBL" id="JAACJN010000155">
    <property type="protein sequence ID" value="KAF5366338.1"/>
    <property type="molecule type" value="Genomic_DNA"/>
</dbReference>
<evidence type="ECO:0000313" key="11">
    <source>
        <dbReference type="Proteomes" id="UP000518752"/>
    </source>
</evidence>
<dbReference type="Gene3D" id="1.10.1280.10">
    <property type="entry name" value="Di-copper center containing domain from catechol oxidase"/>
    <property type="match status" value="1"/>
</dbReference>
<protein>
    <recommendedName>
        <fullName evidence="2">tyrosinase</fullName>
        <ecNumber evidence="2">1.14.18.1</ecNumber>
    </recommendedName>
</protein>
<feature type="domain" description="Tyrosinase copper-binding" evidence="8">
    <location>
        <begin position="129"/>
        <end position="146"/>
    </location>
</feature>
<keyword evidence="3" id="KW-0479">Metal-binding</keyword>
<evidence type="ECO:0000256" key="7">
    <source>
        <dbReference type="ARBA" id="ARBA00048881"/>
    </source>
</evidence>
<keyword evidence="5" id="KW-0470">Melanin biosynthesis</keyword>
<dbReference type="AlphaFoldDB" id="A0A8H5LR22"/>
<dbReference type="PROSITE" id="PS00498">
    <property type="entry name" value="TYROSINASE_2"/>
    <property type="match status" value="1"/>
</dbReference>
<reference evidence="10 11" key="1">
    <citation type="journal article" date="2020" name="ISME J.">
        <title>Uncovering the hidden diversity of litter-decomposition mechanisms in mushroom-forming fungi.</title>
        <authorList>
            <person name="Floudas D."/>
            <person name="Bentzer J."/>
            <person name="Ahren D."/>
            <person name="Johansson T."/>
            <person name="Persson P."/>
            <person name="Tunlid A."/>
        </authorList>
    </citation>
    <scope>NUCLEOTIDE SEQUENCE [LARGE SCALE GENOMIC DNA]</scope>
    <source>
        <strain evidence="10 11">CBS 406.79</strain>
    </source>
</reference>
<dbReference type="OrthoDB" id="6132182at2759"/>
<dbReference type="SUPFAM" id="SSF48056">
    <property type="entry name" value="Di-copper centre-containing domain"/>
    <property type="match status" value="1"/>
</dbReference>
<dbReference type="PANTHER" id="PTHR11474:SF76">
    <property type="entry name" value="SHKT DOMAIN-CONTAINING PROTEIN"/>
    <property type="match status" value="1"/>
</dbReference>
<organism evidence="10 11">
    <name type="scientific">Collybiopsis confluens</name>
    <dbReference type="NCBI Taxonomy" id="2823264"/>
    <lineage>
        <taxon>Eukaryota</taxon>
        <taxon>Fungi</taxon>
        <taxon>Dikarya</taxon>
        <taxon>Basidiomycota</taxon>
        <taxon>Agaricomycotina</taxon>
        <taxon>Agaricomycetes</taxon>
        <taxon>Agaricomycetidae</taxon>
        <taxon>Agaricales</taxon>
        <taxon>Marasmiineae</taxon>
        <taxon>Omphalotaceae</taxon>
        <taxon>Collybiopsis</taxon>
    </lineage>
</organism>
<dbReference type="Proteomes" id="UP000518752">
    <property type="component" value="Unassembled WGS sequence"/>
</dbReference>
<comment type="caution">
    <text evidence="10">The sequence shown here is derived from an EMBL/GenBank/DDBJ whole genome shotgun (WGS) entry which is preliminary data.</text>
</comment>
<keyword evidence="4" id="KW-0186">Copper</keyword>
<comment type="similarity">
    <text evidence="1">Belongs to the tyrosinase family.</text>
</comment>
<dbReference type="PANTHER" id="PTHR11474">
    <property type="entry name" value="TYROSINASE FAMILY MEMBER"/>
    <property type="match status" value="1"/>
</dbReference>
<gene>
    <name evidence="10" type="ORF">D9757_012925</name>
</gene>
<evidence type="ECO:0000256" key="4">
    <source>
        <dbReference type="ARBA" id="ARBA00023008"/>
    </source>
</evidence>
<proteinExistence type="inferred from homology"/>
<dbReference type="PROSITE" id="PS00497">
    <property type="entry name" value="TYROSINASE_1"/>
    <property type="match status" value="1"/>
</dbReference>